<proteinExistence type="predicted"/>
<evidence type="ECO:0000313" key="2">
    <source>
        <dbReference type="EMBL" id="EXB44731.1"/>
    </source>
</evidence>
<sequence length="97" mass="11242">MTPLHQTPTPNPPAVRTTSPKQHIVWTDEAHSLMATPDSSPLIPTGALQEKREKKEERNPRRENTKLKIDPTLRSEHRRYSLTIYLNITIEKMNTIF</sequence>
<keyword evidence="3" id="KW-1185">Reference proteome</keyword>
<organism evidence="2 3">
    <name type="scientific">Morus notabilis</name>
    <dbReference type="NCBI Taxonomy" id="981085"/>
    <lineage>
        <taxon>Eukaryota</taxon>
        <taxon>Viridiplantae</taxon>
        <taxon>Streptophyta</taxon>
        <taxon>Embryophyta</taxon>
        <taxon>Tracheophyta</taxon>
        <taxon>Spermatophyta</taxon>
        <taxon>Magnoliopsida</taxon>
        <taxon>eudicotyledons</taxon>
        <taxon>Gunneridae</taxon>
        <taxon>Pentapetalae</taxon>
        <taxon>rosids</taxon>
        <taxon>fabids</taxon>
        <taxon>Rosales</taxon>
        <taxon>Moraceae</taxon>
        <taxon>Moreae</taxon>
        <taxon>Morus</taxon>
    </lineage>
</organism>
<dbReference type="Proteomes" id="UP000030645">
    <property type="component" value="Unassembled WGS sequence"/>
</dbReference>
<dbReference type="EMBL" id="KE343879">
    <property type="protein sequence ID" value="EXB44731.1"/>
    <property type="molecule type" value="Genomic_DNA"/>
</dbReference>
<feature type="compositionally biased region" description="Basic and acidic residues" evidence="1">
    <location>
        <begin position="49"/>
        <end position="68"/>
    </location>
</feature>
<accession>W9RAE3</accession>
<protein>
    <submittedName>
        <fullName evidence="2">Uncharacterized protein</fullName>
    </submittedName>
</protein>
<reference evidence="3" key="1">
    <citation type="submission" date="2013-01" db="EMBL/GenBank/DDBJ databases">
        <title>Draft Genome Sequence of a Mulberry Tree, Morus notabilis C.K. Schneid.</title>
        <authorList>
            <person name="He N."/>
            <person name="Zhao S."/>
        </authorList>
    </citation>
    <scope>NUCLEOTIDE SEQUENCE</scope>
</reference>
<feature type="region of interest" description="Disordered" evidence="1">
    <location>
        <begin position="1"/>
        <end position="68"/>
    </location>
</feature>
<dbReference type="AlphaFoldDB" id="W9RAE3"/>
<evidence type="ECO:0000313" key="3">
    <source>
        <dbReference type="Proteomes" id="UP000030645"/>
    </source>
</evidence>
<gene>
    <name evidence="2" type="ORF">L484_007527</name>
</gene>
<name>W9RAE3_9ROSA</name>
<evidence type="ECO:0000256" key="1">
    <source>
        <dbReference type="SAM" id="MobiDB-lite"/>
    </source>
</evidence>